<dbReference type="PROSITE" id="PS51736">
    <property type="entry name" value="RECOMBINASES_3"/>
    <property type="match status" value="1"/>
</dbReference>
<dbReference type="GO" id="GO:0003677">
    <property type="term" value="F:DNA binding"/>
    <property type="evidence" value="ECO:0007669"/>
    <property type="project" value="UniProtKB-KW"/>
</dbReference>
<dbReference type="Gene3D" id="3.90.1750.20">
    <property type="entry name" value="Putative Large Serine Recombinase, Chain B, Domain 2"/>
    <property type="match status" value="1"/>
</dbReference>
<dbReference type="PANTHER" id="PTHR30461">
    <property type="entry name" value="DNA-INVERTASE FROM LAMBDOID PROPHAGE"/>
    <property type="match status" value="1"/>
</dbReference>
<dbReference type="KEGG" id="smam:Mal15_63920"/>
<dbReference type="InterPro" id="IPR011109">
    <property type="entry name" value="DNA_bind_recombinase_dom"/>
</dbReference>
<dbReference type="GO" id="GO:0000150">
    <property type="term" value="F:DNA strand exchange activity"/>
    <property type="evidence" value="ECO:0007669"/>
    <property type="project" value="InterPro"/>
</dbReference>
<gene>
    <name evidence="5" type="primary">hin</name>
    <name evidence="5" type="ORF">Mal15_63920</name>
</gene>
<evidence type="ECO:0000313" key="6">
    <source>
        <dbReference type="Proteomes" id="UP000321353"/>
    </source>
</evidence>
<feature type="domain" description="Recombinase" evidence="4">
    <location>
        <begin position="171"/>
        <end position="287"/>
    </location>
</feature>
<name>A0A5B9MR04_9BACT</name>
<keyword evidence="1" id="KW-0238">DNA-binding</keyword>
<dbReference type="SMART" id="SM00857">
    <property type="entry name" value="Resolvase"/>
    <property type="match status" value="1"/>
</dbReference>
<dbReference type="InterPro" id="IPR036162">
    <property type="entry name" value="Resolvase-like_N_sf"/>
</dbReference>
<dbReference type="AlphaFoldDB" id="A0A5B9MR04"/>
<dbReference type="PROSITE" id="PS51737">
    <property type="entry name" value="RECOMBINASE_DNA_BIND"/>
    <property type="match status" value="1"/>
</dbReference>
<reference evidence="5 6" key="1">
    <citation type="submission" date="2019-02" db="EMBL/GenBank/DDBJ databases">
        <title>Planctomycetal bacteria perform biofilm scaping via a novel small molecule.</title>
        <authorList>
            <person name="Jeske O."/>
            <person name="Boedeker C."/>
            <person name="Wiegand S."/>
            <person name="Breitling P."/>
            <person name="Kallscheuer N."/>
            <person name="Jogler M."/>
            <person name="Rohde M."/>
            <person name="Petersen J."/>
            <person name="Medema M.H."/>
            <person name="Surup F."/>
            <person name="Jogler C."/>
        </authorList>
    </citation>
    <scope>NUCLEOTIDE SEQUENCE [LARGE SCALE GENOMIC DNA]</scope>
    <source>
        <strain evidence="5 6">Mal15</strain>
    </source>
</reference>
<accession>A0A5B9MR04</accession>
<evidence type="ECO:0000259" key="3">
    <source>
        <dbReference type="PROSITE" id="PS51736"/>
    </source>
</evidence>
<dbReference type="CDD" id="cd03768">
    <property type="entry name" value="SR_ResInv"/>
    <property type="match status" value="1"/>
</dbReference>
<dbReference type="InterPro" id="IPR006119">
    <property type="entry name" value="Resolv_N"/>
</dbReference>
<sequence>MKKTETKKTIHCAIYTRKSTDEGLDQEFNSLDAQRASAENFIASQASEGWVALPAQYDDGGFTGGNMDRPALKQLMADIDKGKIDCVVVYKVDRLSRSLLDFSRMMDEFEQKKVSFVSVTQQFNTTCSMGRLTLNILLSFAQFEREIISERTRDKIAAARRRGKWSGGMPVLGYTVPEGTTKLVVDPLEAERVRAIFDLYLERKSLLGVVAELDRRCWVAKQWTTRKGTQRGGRPFCKTSLHRLLTNVTYLGKLRYKDEIHEGEHDAIVDEDVWKKVQALMNRNGRSGGGEVKNKFGALLRGLLRCKPCDCTMIPSHSTKPSGKRYRYYVCAMAQKRGWANCPTKSVPAGEIERFVVDQIRCIGRDSDLARKVMEQAEVESRTQIAALANEEHLLLKNLGLWQTQLGEVLRKLPAMGEDSVMLGILADLQDRIREGEKRLTAIRIESDQLARSKVDPDSATETLAHFDDLWESLVPREQAELIQMLIQSIEYDGEAGKISIAFHPSGIGVIEQRLLAGAAE</sequence>
<proteinExistence type="predicted"/>
<dbReference type="Pfam" id="PF13408">
    <property type="entry name" value="Zn_ribbon_recom"/>
    <property type="match status" value="1"/>
</dbReference>
<evidence type="ECO:0000259" key="4">
    <source>
        <dbReference type="PROSITE" id="PS51737"/>
    </source>
</evidence>
<dbReference type="EMBL" id="CP036264">
    <property type="protein sequence ID" value="QEG02305.1"/>
    <property type="molecule type" value="Genomic_DNA"/>
</dbReference>
<organism evidence="5 6">
    <name type="scientific">Stieleria maiorica</name>
    <dbReference type="NCBI Taxonomy" id="2795974"/>
    <lineage>
        <taxon>Bacteria</taxon>
        <taxon>Pseudomonadati</taxon>
        <taxon>Planctomycetota</taxon>
        <taxon>Planctomycetia</taxon>
        <taxon>Pirellulales</taxon>
        <taxon>Pirellulaceae</taxon>
        <taxon>Stieleria</taxon>
    </lineage>
</organism>
<dbReference type="InterPro" id="IPR025827">
    <property type="entry name" value="Zn_ribbon_recom_dom"/>
</dbReference>
<dbReference type="Pfam" id="PF07508">
    <property type="entry name" value="Recombinase"/>
    <property type="match status" value="1"/>
</dbReference>
<evidence type="ECO:0000256" key="2">
    <source>
        <dbReference type="ARBA" id="ARBA00023172"/>
    </source>
</evidence>
<dbReference type="SUPFAM" id="SSF53041">
    <property type="entry name" value="Resolvase-like"/>
    <property type="match status" value="1"/>
</dbReference>
<dbReference type="Gene3D" id="3.40.50.1390">
    <property type="entry name" value="Resolvase, N-terminal catalytic domain"/>
    <property type="match status" value="1"/>
</dbReference>
<keyword evidence="6" id="KW-1185">Reference proteome</keyword>
<dbReference type="RefSeq" id="WP_147871265.1">
    <property type="nucleotide sequence ID" value="NZ_CP036264.1"/>
</dbReference>
<dbReference type="Proteomes" id="UP000321353">
    <property type="component" value="Chromosome"/>
</dbReference>
<dbReference type="InterPro" id="IPR038109">
    <property type="entry name" value="DNA_bind_recomb_sf"/>
</dbReference>
<evidence type="ECO:0000256" key="1">
    <source>
        <dbReference type="ARBA" id="ARBA00023125"/>
    </source>
</evidence>
<protein>
    <submittedName>
        <fullName evidence="5">DNA-invertase hin</fullName>
    </submittedName>
</protein>
<feature type="domain" description="Resolvase/invertase-type recombinase catalytic" evidence="3">
    <location>
        <begin position="11"/>
        <end position="163"/>
    </location>
</feature>
<dbReference type="InterPro" id="IPR050639">
    <property type="entry name" value="SSR_resolvase"/>
</dbReference>
<evidence type="ECO:0000313" key="5">
    <source>
        <dbReference type="EMBL" id="QEG02305.1"/>
    </source>
</evidence>
<keyword evidence="2" id="KW-0233">DNA recombination</keyword>
<dbReference type="Pfam" id="PF00239">
    <property type="entry name" value="Resolvase"/>
    <property type="match status" value="1"/>
</dbReference>
<dbReference type="PANTHER" id="PTHR30461:SF2">
    <property type="entry name" value="SERINE RECOMBINASE PINE-RELATED"/>
    <property type="match status" value="1"/>
</dbReference>